<protein>
    <submittedName>
        <fullName evidence="1">Putative hydrolase</fullName>
    </submittedName>
</protein>
<dbReference type="RefSeq" id="WP_072788277.1">
    <property type="nucleotide sequence ID" value="NZ_FQUL01000003.1"/>
</dbReference>
<keyword evidence="2" id="KW-1185">Reference proteome</keyword>
<sequence length="390" mass="43869">MSDETPGSNNPFDYLLNDLMRTLASNNVKASDFIAQFSLLPVSEPQYESNVDPLQRVKYEQLFEVAKLHLVNTDLLASTSVSSLKLELVNPRGLVDVLMKQWNTYISILAETLGMSSSPMPMPQNLGIESPIAMVVGQLGNAMSPMISGAQIGSVLGHYCKDAMRALELSIPMNSTDKTILVPYSVSKFAKEWNLDLDQVMLWTLVQEMTTALVLGIKEFRDHFDVQIRLHLADMRADVNAMMDKLREINPTDPEALQAIFADPTELVGSEMTEAQRINYANIEVTLVVIETTLNIVSRRIATALFGEFYLIEEASRRRRIDGSQPELLLGRMFGIDISSRVIELASEFANYISERECQEDLAKALLQPEYLPTPEELEDFELWRIRVEA</sequence>
<dbReference type="PANTHER" id="PTHR39420">
    <property type="match status" value="1"/>
</dbReference>
<gene>
    <name evidence="1" type="ORF">SAMN02745225_00436</name>
</gene>
<dbReference type="Gene3D" id="1.20.150.30">
    <property type="entry name" value="Zincin-like metallopeptidase, N-terminal domain"/>
    <property type="match status" value="1"/>
</dbReference>
<proteinExistence type="predicted"/>
<dbReference type="PANTHER" id="PTHR39420:SF2">
    <property type="entry name" value="HYDROLASE"/>
    <property type="match status" value="1"/>
</dbReference>
<organism evidence="1 2">
    <name type="scientific">Ferrithrix thermotolerans DSM 19514</name>
    <dbReference type="NCBI Taxonomy" id="1121881"/>
    <lineage>
        <taxon>Bacteria</taxon>
        <taxon>Bacillati</taxon>
        <taxon>Actinomycetota</taxon>
        <taxon>Acidimicrobiia</taxon>
        <taxon>Acidimicrobiales</taxon>
        <taxon>Acidimicrobiaceae</taxon>
        <taxon>Ferrithrix</taxon>
    </lineage>
</organism>
<dbReference type="EMBL" id="FQUL01000003">
    <property type="protein sequence ID" value="SHE36980.1"/>
    <property type="molecule type" value="Genomic_DNA"/>
</dbReference>
<dbReference type="InterPro" id="IPR018766">
    <property type="entry name" value="Zinicin_2"/>
</dbReference>
<dbReference type="STRING" id="1121881.SAMN02745225_00436"/>
<dbReference type="Pfam" id="PF10103">
    <property type="entry name" value="Zincin_2"/>
    <property type="match status" value="1"/>
</dbReference>
<dbReference type="AlphaFoldDB" id="A0A1M4SXR5"/>
<dbReference type="SUPFAM" id="SSF55486">
    <property type="entry name" value="Metalloproteases ('zincins'), catalytic domain"/>
    <property type="match status" value="1"/>
</dbReference>
<dbReference type="Proteomes" id="UP000184295">
    <property type="component" value="Unassembled WGS sequence"/>
</dbReference>
<evidence type="ECO:0000313" key="2">
    <source>
        <dbReference type="Proteomes" id="UP000184295"/>
    </source>
</evidence>
<reference evidence="2" key="1">
    <citation type="submission" date="2016-11" db="EMBL/GenBank/DDBJ databases">
        <authorList>
            <person name="Varghese N."/>
            <person name="Submissions S."/>
        </authorList>
    </citation>
    <scope>NUCLEOTIDE SEQUENCE [LARGE SCALE GENOMIC DNA]</scope>
    <source>
        <strain evidence="2">DSM 19514</strain>
    </source>
</reference>
<keyword evidence="1" id="KW-0378">Hydrolase</keyword>
<dbReference type="InterPro" id="IPR042271">
    <property type="entry name" value="Zinicin_2_N"/>
</dbReference>
<dbReference type="OrthoDB" id="8478472at2"/>
<evidence type="ECO:0000313" key="1">
    <source>
        <dbReference type="EMBL" id="SHE36980.1"/>
    </source>
</evidence>
<name>A0A1M4SXR5_9ACTN</name>
<dbReference type="GO" id="GO:0016787">
    <property type="term" value="F:hydrolase activity"/>
    <property type="evidence" value="ECO:0007669"/>
    <property type="project" value="UniProtKB-KW"/>
</dbReference>
<accession>A0A1M4SXR5</accession>